<comment type="caution">
    <text evidence="2">The sequence shown here is derived from an EMBL/GenBank/DDBJ whole genome shotgun (WGS) entry which is preliminary data.</text>
</comment>
<evidence type="ECO:0000313" key="3">
    <source>
        <dbReference type="Proteomes" id="UP001605036"/>
    </source>
</evidence>
<evidence type="ECO:0000313" key="2">
    <source>
        <dbReference type="EMBL" id="KAL2619879.1"/>
    </source>
</evidence>
<dbReference type="EMBL" id="JBHFFA010000006">
    <property type="protein sequence ID" value="KAL2619879.1"/>
    <property type="molecule type" value="Genomic_DNA"/>
</dbReference>
<evidence type="ECO:0000256" key="1">
    <source>
        <dbReference type="SAM" id="MobiDB-lite"/>
    </source>
</evidence>
<gene>
    <name evidence="2" type="ORF">R1flu_000084</name>
</gene>
<organism evidence="2 3">
    <name type="scientific">Riccia fluitans</name>
    <dbReference type="NCBI Taxonomy" id="41844"/>
    <lineage>
        <taxon>Eukaryota</taxon>
        <taxon>Viridiplantae</taxon>
        <taxon>Streptophyta</taxon>
        <taxon>Embryophyta</taxon>
        <taxon>Marchantiophyta</taxon>
        <taxon>Marchantiopsida</taxon>
        <taxon>Marchantiidae</taxon>
        <taxon>Marchantiales</taxon>
        <taxon>Ricciaceae</taxon>
        <taxon>Riccia</taxon>
    </lineage>
</organism>
<accession>A0ABD1Y3L1</accession>
<dbReference type="Proteomes" id="UP001605036">
    <property type="component" value="Unassembled WGS sequence"/>
</dbReference>
<name>A0ABD1Y3L1_9MARC</name>
<feature type="region of interest" description="Disordered" evidence="1">
    <location>
        <begin position="126"/>
        <end position="146"/>
    </location>
</feature>
<feature type="compositionally biased region" description="Polar residues" evidence="1">
    <location>
        <begin position="134"/>
        <end position="144"/>
    </location>
</feature>
<sequence>MKAVFDSYVNPTAKADLKPFISRLDTLGLDVDRFLGRVPRATLGDEHTSSGEGGSDYIDELGPLTVARLRREFALLKSQVRGHRPPTRAQARVLFHQAKQAEYSPLEEVTPAEIPMDHVEDIQSPPPDVASELNEATQESSAHNSEGLEIVPYTPREVRTIVVAVEVPSSLESPRDGTHTRQEFDDWKSYDDLTKEDINSVLKPRAYVRGDVTCT</sequence>
<protein>
    <submittedName>
        <fullName evidence="2">Uncharacterized protein</fullName>
    </submittedName>
</protein>
<dbReference type="AlphaFoldDB" id="A0ABD1Y3L1"/>
<reference evidence="2 3" key="1">
    <citation type="submission" date="2024-09" db="EMBL/GenBank/DDBJ databases">
        <title>Chromosome-scale assembly of Riccia fluitans.</title>
        <authorList>
            <person name="Paukszto L."/>
            <person name="Sawicki J."/>
            <person name="Karawczyk K."/>
            <person name="Piernik-Szablinska J."/>
            <person name="Szczecinska M."/>
            <person name="Mazdziarz M."/>
        </authorList>
    </citation>
    <scope>NUCLEOTIDE SEQUENCE [LARGE SCALE GENOMIC DNA]</scope>
    <source>
        <strain evidence="2">Rf_01</strain>
        <tissue evidence="2">Aerial parts of the thallus</tissue>
    </source>
</reference>
<proteinExistence type="predicted"/>
<keyword evidence="3" id="KW-1185">Reference proteome</keyword>